<feature type="domain" description="CCHC-type" evidence="3">
    <location>
        <begin position="187"/>
        <end position="200"/>
    </location>
</feature>
<evidence type="ECO:0000313" key="4">
    <source>
        <dbReference type="EMBL" id="GBG90061.1"/>
    </source>
</evidence>
<feature type="compositionally biased region" description="Basic residues" evidence="2">
    <location>
        <begin position="352"/>
        <end position="363"/>
    </location>
</feature>
<dbReference type="InterPro" id="IPR036875">
    <property type="entry name" value="Znf_CCHC_sf"/>
</dbReference>
<keyword evidence="5" id="KW-1185">Reference proteome</keyword>
<dbReference type="InterPro" id="IPR001878">
    <property type="entry name" value="Znf_CCHC"/>
</dbReference>
<dbReference type="Proteomes" id="UP000265515">
    <property type="component" value="Unassembled WGS sequence"/>
</dbReference>
<dbReference type="GO" id="GO:0003676">
    <property type="term" value="F:nucleic acid binding"/>
    <property type="evidence" value="ECO:0007669"/>
    <property type="project" value="InterPro"/>
</dbReference>
<dbReference type="GO" id="GO:0008270">
    <property type="term" value="F:zinc ion binding"/>
    <property type="evidence" value="ECO:0007669"/>
    <property type="project" value="UniProtKB-KW"/>
</dbReference>
<dbReference type="Pfam" id="PF00098">
    <property type="entry name" value="zf-CCHC"/>
    <property type="match status" value="1"/>
</dbReference>
<accession>A0A388M679</accession>
<protein>
    <recommendedName>
        <fullName evidence="3">CCHC-type domain-containing protein</fullName>
    </recommendedName>
</protein>
<organism evidence="4 5">
    <name type="scientific">Chara braunii</name>
    <name type="common">Braun's stonewort</name>
    <dbReference type="NCBI Taxonomy" id="69332"/>
    <lineage>
        <taxon>Eukaryota</taxon>
        <taxon>Viridiplantae</taxon>
        <taxon>Streptophyta</taxon>
        <taxon>Charophyceae</taxon>
        <taxon>Charales</taxon>
        <taxon>Characeae</taxon>
        <taxon>Chara</taxon>
    </lineage>
</organism>
<evidence type="ECO:0000256" key="1">
    <source>
        <dbReference type="PROSITE-ProRule" id="PRU00047"/>
    </source>
</evidence>
<dbReference type="SMART" id="SM00343">
    <property type="entry name" value="ZnF_C2HC"/>
    <property type="match status" value="1"/>
</dbReference>
<feature type="region of interest" description="Disordered" evidence="2">
    <location>
        <begin position="345"/>
        <end position="386"/>
    </location>
</feature>
<evidence type="ECO:0000259" key="3">
    <source>
        <dbReference type="PROSITE" id="PS50158"/>
    </source>
</evidence>
<keyword evidence="1" id="KW-0479">Metal-binding</keyword>
<dbReference type="PROSITE" id="PS50158">
    <property type="entry name" value="ZF_CCHC"/>
    <property type="match status" value="1"/>
</dbReference>
<evidence type="ECO:0000256" key="2">
    <source>
        <dbReference type="SAM" id="MobiDB-lite"/>
    </source>
</evidence>
<dbReference type="EMBL" id="BFEA01000783">
    <property type="protein sequence ID" value="GBG90061.1"/>
    <property type="molecule type" value="Genomic_DNA"/>
</dbReference>
<gene>
    <name evidence="4" type="ORF">CBR_g50154</name>
</gene>
<proteinExistence type="predicted"/>
<reference evidence="4 5" key="1">
    <citation type="journal article" date="2018" name="Cell">
        <title>The Chara Genome: Secondary Complexity and Implications for Plant Terrestrialization.</title>
        <authorList>
            <person name="Nishiyama T."/>
            <person name="Sakayama H."/>
            <person name="Vries J.D."/>
            <person name="Buschmann H."/>
            <person name="Saint-Marcoux D."/>
            <person name="Ullrich K.K."/>
            <person name="Haas F.B."/>
            <person name="Vanderstraeten L."/>
            <person name="Becker D."/>
            <person name="Lang D."/>
            <person name="Vosolsobe S."/>
            <person name="Rombauts S."/>
            <person name="Wilhelmsson P.K.I."/>
            <person name="Janitza P."/>
            <person name="Kern R."/>
            <person name="Heyl A."/>
            <person name="Rumpler F."/>
            <person name="Villalobos L.I.A.C."/>
            <person name="Clay J.M."/>
            <person name="Skokan R."/>
            <person name="Toyoda A."/>
            <person name="Suzuki Y."/>
            <person name="Kagoshima H."/>
            <person name="Schijlen E."/>
            <person name="Tajeshwar N."/>
            <person name="Catarino B."/>
            <person name="Hetherington A.J."/>
            <person name="Saltykova A."/>
            <person name="Bonnot C."/>
            <person name="Breuninger H."/>
            <person name="Symeonidi A."/>
            <person name="Radhakrishnan G.V."/>
            <person name="Van Nieuwerburgh F."/>
            <person name="Deforce D."/>
            <person name="Chang C."/>
            <person name="Karol K.G."/>
            <person name="Hedrich R."/>
            <person name="Ulvskov P."/>
            <person name="Glockner G."/>
            <person name="Delwiche C.F."/>
            <person name="Petrasek J."/>
            <person name="Van de Peer Y."/>
            <person name="Friml J."/>
            <person name="Beilby M."/>
            <person name="Dolan L."/>
            <person name="Kohara Y."/>
            <person name="Sugano S."/>
            <person name="Fujiyama A."/>
            <person name="Delaux P.-M."/>
            <person name="Quint M."/>
            <person name="TheiBen G."/>
            <person name="Hagemann M."/>
            <person name="Harholt J."/>
            <person name="Dunand C."/>
            <person name="Zachgo S."/>
            <person name="Langdale J."/>
            <person name="Maumus F."/>
            <person name="Straeten D.V.D."/>
            <person name="Gould S.B."/>
            <person name="Rensing S.A."/>
        </authorList>
    </citation>
    <scope>NUCLEOTIDE SEQUENCE [LARGE SCALE GENOMIC DNA]</scope>
    <source>
        <strain evidence="4 5">S276</strain>
    </source>
</reference>
<dbReference type="Gramene" id="GBG90061">
    <property type="protein sequence ID" value="GBG90061"/>
    <property type="gene ID" value="CBR_g50154"/>
</dbReference>
<keyword evidence="1" id="KW-0862">Zinc</keyword>
<sequence length="699" mass="79149">MQCTLMEYLAASRAEWGKLQAMTRKTRIPLRDEILGGSATEPLVVAVSSVKTEESILKEDRTVTVYLDGREGVAHEKFYILGSGVLDTILNDHVTLQGVINNGCEAIIIDEELAKQLKFDLDRSYKFEIETADKKRQEVVGTNAGGMGGHGMVGHGMAGQGLMGQGMPGSPLAGPNSGPAAYGTVTCFICGKTGHYSRNCWQAASKQRPEEDQEMKELLRRIAKREKEEEETKQREIEETRKKEEEERREGEKLRDEEAREARLEATIVKILTHRKLAIQIPTVEQPSVDSRKRSPWTKARMIQEIRNYIAASDDESDEVRDETEKLVEALEKLKWKNKKKSPIVGKTTSRTVRKKAPQRKGKAQVTEEDGNGEGFLTPKKVGPAGGSSEDLVEYALSQTRALSAMKATELRRICDEEGVKYIVKEQAIEQIARCRTKLAYEGFFERMYKLSSRKLVALYRTAGLFSSSTTRNCLKNRISRVLKQKFGVKVRRRLYVRIPYSVQVNLSAVRDFMTKVITISVPDEAIRTLVIERMRMVKTKGRTVANIIHNYKKKLQNGEEKCTCSRSLLQRFQGHVRTRLDEIRGVHRFVLNSRNVMCGRAVNTVELLEAIIKVIPKTWRKNLLQLSGADVRRCVREQMTSPSAVTEQEVARNVRAIRSLVLVPLDRNRGATLVICPVLYFHGFRMTFSWNPGFINKA</sequence>
<dbReference type="Gene3D" id="4.10.60.10">
    <property type="entry name" value="Zinc finger, CCHC-type"/>
    <property type="match status" value="1"/>
</dbReference>
<dbReference type="SUPFAM" id="SSF57756">
    <property type="entry name" value="Retrovirus zinc finger-like domains"/>
    <property type="match status" value="1"/>
</dbReference>
<feature type="region of interest" description="Disordered" evidence="2">
    <location>
        <begin position="226"/>
        <end position="258"/>
    </location>
</feature>
<keyword evidence="1" id="KW-0863">Zinc-finger</keyword>
<comment type="caution">
    <text evidence="4">The sequence shown here is derived from an EMBL/GenBank/DDBJ whole genome shotgun (WGS) entry which is preliminary data.</text>
</comment>
<dbReference type="AlphaFoldDB" id="A0A388M679"/>
<evidence type="ECO:0000313" key="5">
    <source>
        <dbReference type="Proteomes" id="UP000265515"/>
    </source>
</evidence>
<name>A0A388M679_CHABU</name>